<evidence type="ECO:0000256" key="6">
    <source>
        <dbReference type="SAM" id="Phobius"/>
    </source>
</evidence>
<feature type="signal peptide" evidence="7">
    <location>
        <begin position="1"/>
        <end position="20"/>
    </location>
</feature>
<feature type="transmembrane region" description="Helical" evidence="6">
    <location>
        <begin position="374"/>
        <end position="390"/>
    </location>
</feature>
<comment type="subcellular location">
    <subcellularLocation>
        <location evidence="1">Membrane</location>
        <topology evidence="1">Single-pass membrane protein</topology>
    </subcellularLocation>
</comment>
<dbReference type="AlphaFoldDB" id="A0AA88E774"/>
<dbReference type="InterPro" id="IPR024788">
    <property type="entry name" value="Malectin-like_Carb-bd_dom"/>
</dbReference>
<keyword evidence="4 6" id="KW-1133">Transmembrane helix</keyword>
<dbReference type="Proteomes" id="UP001187192">
    <property type="component" value="Unassembled WGS sequence"/>
</dbReference>
<evidence type="ECO:0000256" key="2">
    <source>
        <dbReference type="ARBA" id="ARBA00022692"/>
    </source>
</evidence>
<organism evidence="9 10">
    <name type="scientific">Ficus carica</name>
    <name type="common">Common fig</name>
    <dbReference type="NCBI Taxonomy" id="3494"/>
    <lineage>
        <taxon>Eukaryota</taxon>
        <taxon>Viridiplantae</taxon>
        <taxon>Streptophyta</taxon>
        <taxon>Embryophyta</taxon>
        <taxon>Tracheophyta</taxon>
        <taxon>Spermatophyta</taxon>
        <taxon>Magnoliopsida</taxon>
        <taxon>eudicotyledons</taxon>
        <taxon>Gunneridae</taxon>
        <taxon>Pentapetalae</taxon>
        <taxon>rosids</taxon>
        <taxon>fabids</taxon>
        <taxon>Rosales</taxon>
        <taxon>Moraceae</taxon>
        <taxon>Ficeae</taxon>
        <taxon>Ficus</taxon>
    </lineage>
</organism>
<evidence type="ECO:0000259" key="8">
    <source>
        <dbReference type="Pfam" id="PF12819"/>
    </source>
</evidence>
<keyword evidence="2 6" id="KW-0812">Transmembrane</keyword>
<reference evidence="9" key="1">
    <citation type="submission" date="2023-07" db="EMBL/GenBank/DDBJ databases">
        <title>draft genome sequence of fig (Ficus carica).</title>
        <authorList>
            <person name="Takahashi T."/>
            <person name="Nishimura K."/>
        </authorList>
    </citation>
    <scope>NUCLEOTIDE SEQUENCE</scope>
</reference>
<evidence type="ECO:0000256" key="3">
    <source>
        <dbReference type="ARBA" id="ARBA00022729"/>
    </source>
</evidence>
<keyword evidence="3 7" id="KW-0732">Signal</keyword>
<evidence type="ECO:0000256" key="4">
    <source>
        <dbReference type="ARBA" id="ARBA00022989"/>
    </source>
</evidence>
<protein>
    <recommendedName>
        <fullName evidence="8">Malectin-like domain-containing protein</fullName>
    </recommendedName>
</protein>
<evidence type="ECO:0000313" key="10">
    <source>
        <dbReference type="Proteomes" id="UP001187192"/>
    </source>
</evidence>
<name>A0AA88E774_FICCA</name>
<dbReference type="GO" id="GO:0016020">
    <property type="term" value="C:membrane"/>
    <property type="evidence" value="ECO:0007669"/>
    <property type="project" value="UniProtKB-SubCell"/>
</dbReference>
<feature type="chain" id="PRO_5041733831" description="Malectin-like domain-containing protein" evidence="7">
    <location>
        <begin position="21"/>
        <end position="394"/>
    </location>
</feature>
<dbReference type="Pfam" id="PF12819">
    <property type="entry name" value="Malectin_like"/>
    <property type="match status" value="1"/>
</dbReference>
<keyword evidence="10" id="KW-1185">Reference proteome</keyword>
<evidence type="ECO:0000313" key="9">
    <source>
        <dbReference type="EMBL" id="GMN69342.1"/>
    </source>
</evidence>
<keyword evidence="5 6" id="KW-0472">Membrane</keyword>
<sequence>MKENWIWLLVLVLRFFIAYSQDQKTSLWWNIDCGIDILRVDGRFLWDTDLIYTQSGINAQINSIAQVLEEMKTLRFFPDGAQKNCYTLPVLGSQHHLIRAGFYYGNYDGLSSPPTFDLFLDGKKWSTVDTSTVEGPIYHEVVYLPRGSEFDLCLVQTKKEDIPFVSSIELVSLPSNFYSHLEGDYSFILVSRTNLGGDEIRFMGLGSDELYNRVWTRGAIPSNSTKVSTLPDLSLTIENRPPFSVMSDSLQSQNAIDPIILSVDLPQGTPPPQSAYFVFYFNEIASQFSTRTIEIYIDGQMKSTAKTLYGGCKVVTVNALIVTGTTINVTLSTENGSALPAIISAMEVFVRGESYREGQEGQGTNFSYPTRDNFFSAYAILIYLLWFMFYQGGG</sequence>
<comment type="caution">
    <text evidence="9">The sequence shown here is derived from an EMBL/GenBank/DDBJ whole genome shotgun (WGS) entry which is preliminary data.</text>
</comment>
<dbReference type="EMBL" id="BTGU01000825">
    <property type="protein sequence ID" value="GMN69342.1"/>
    <property type="molecule type" value="Genomic_DNA"/>
</dbReference>
<proteinExistence type="predicted"/>
<feature type="domain" description="Malectin-like" evidence="8">
    <location>
        <begin position="31"/>
        <end position="349"/>
    </location>
</feature>
<evidence type="ECO:0000256" key="1">
    <source>
        <dbReference type="ARBA" id="ARBA00004167"/>
    </source>
</evidence>
<evidence type="ECO:0000256" key="7">
    <source>
        <dbReference type="SAM" id="SignalP"/>
    </source>
</evidence>
<evidence type="ECO:0000256" key="5">
    <source>
        <dbReference type="ARBA" id="ARBA00023136"/>
    </source>
</evidence>
<accession>A0AA88E774</accession>
<dbReference type="PANTHER" id="PTHR45631:SF44">
    <property type="entry name" value="CARBOHYDRATE-BINDING PROTEIN OF THE ER PROTEIN"/>
    <property type="match status" value="1"/>
</dbReference>
<gene>
    <name evidence="9" type="ORF">TIFTF001_038395</name>
</gene>
<dbReference type="PANTHER" id="PTHR45631">
    <property type="entry name" value="OS07G0107800 PROTEIN-RELATED"/>
    <property type="match status" value="1"/>
</dbReference>